<dbReference type="RefSeq" id="WP_179110522.1">
    <property type="nucleotide sequence ID" value="NZ_FUKQ01000001.1"/>
</dbReference>
<evidence type="ECO:0000313" key="5">
    <source>
        <dbReference type="EMBL" id="SJN15615.1"/>
    </source>
</evidence>
<evidence type="ECO:0000256" key="2">
    <source>
        <dbReference type="SAM" id="SignalP"/>
    </source>
</evidence>
<keyword evidence="1" id="KW-0812">Transmembrane</keyword>
<feature type="transmembrane region" description="Helical" evidence="1">
    <location>
        <begin position="420"/>
        <end position="438"/>
    </location>
</feature>
<feature type="domain" description="DUF2207" evidence="3">
    <location>
        <begin position="38"/>
        <end position="176"/>
    </location>
</feature>
<keyword evidence="1" id="KW-0472">Membrane</keyword>
<dbReference type="InterPro" id="IPR048389">
    <property type="entry name" value="YciQ-like_C"/>
</dbReference>
<dbReference type="STRING" id="1255658.FM114_00215"/>
<keyword evidence="6" id="KW-1185">Reference proteome</keyword>
<dbReference type="PROSITE" id="PS51318">
    <property type="entry name" value="TAT"/>
    <property type="match status" value="1"/>
</dbReference>
<feature type="transmembrane region" description="Helical" evidence="1">
    <location>
        <begin position="444"/>
        <end position="462"/>
    </location>
</feature>
<keyword evidence="1" id="KW-1133">Transmembrane helix</keyword>
<evidence type="ECO:0000256" key="1">
    <source>
        <dbReference type="SAM" id="Phobius"/>
    </source>
</evidence>
<dbReference type="Pfam" id="PF09972">
    <property type="entry name" value="DUF2207"/>
    <property type="match status" value="1"/>
</dbReference>
<dbReference type="Proteomes" id="UP000188342">
    <property type="component" value="Unassembled WGS sequence"/>
</dbReference>
<proteinExistence type="predicted"/>
<feature type="chain" id="PRO_5013159246" description="Membrane protein DUF2207" evidence="2">
    <location>
        <begin position="33"/>
        <end position="569"/>
    </location>
</feature>
<feature type="signal peptide" evidence="2">
    <location>
        <begin position="1"/>
        <end position="32"/>
    </location>
</feature>
<evidence type="ECO:0000259" key="3">
    <source>
        <dbReference type="Pfam" id="PF09972"/>
    </source>
</evidence>
<keyword evidence="2" id="KW-0732">Signal</keyword>
<dbReference type="Pfam" id="PF20990">
    <property type="entry name" value="DUF2207_C"/>
    <property type="match status" value="1"/>
</dbReference>
<reference evidence="5 6" key="1">
    <citation type="submission" date="2017-02" db="EMBL/GenBank/DDBJ databases">
        <authorList>
            <person name="Peterson S.W."/>
        </authorList>
    </citation>
    <scope>NUCLEOTIDE SEQUENCE [LARGE SCALE GENOMIC DNA]</scope>
    <source>
        <strain evidence="5 6">LSP_Lj1</strain>
    </source>
</reference>
<evidence type="ECO:0000313" key="6">
    <source>
        <dbReference type="Proteomes" id="UP000188342"/>
    </source>
</evidence>
<dbReference type="EMBL" id="FUKQ01000001">
    <property type="protein sequence ID" value="SJN15615.1"/>
    <property type="molecule type" value="Genomic_DNA"/>
</dbReference>
<gene>
    <name evidence="5" type="ORF">FM114_00215</name>
</gene>
<feature type="transmembrane region" description="Helical" evidence="1">
    <location>
        <begin position="249"/>
        <end position="266"/>
    </location>
</feature>
<dbReference type="AlphaFoldDB" id="A0A1R4I709"/>
<dbReference type="InterPro" id="IPR006311">
    <property type="entry name" value="TAT_signal"/>
</dbReference>
<accession>A0A1R4I709</accession>
<evidence type="ECO:0008006" key="7">
    <source>
        <dbReference type="Google" id="ProtNLM"/>
    </source>
</evidence>
<dbReference type="InterPro" id="IPR018702">
    <property type="entry name" value="DUF2207"/>
</dbReference>
<evidence type="ECO:0000259" key="4">
    <source>
        <dbReference type="Pfam" id="PF20990"/>
    </source>
</evidence>
<organism evidence="5 6">
    <name type="scientific">Luteococcus japonicus LSP_Lj1</name>
    <dbReference type="NCBI Taxonomy" id="1255658"/>
    <lineage>
        <taxon>Bacteria</taxon>
        <taxon>Bacillati</taxon>
        <taxon>Actinomycetota</taxon>
        <taxon>Actinomycetes</taxon>
        <taxon>Propionibacteriales</taxon>
        <taxon>Propionibacteriaceae</taxon>
        <taxon>Luteococcus</taxon>
    </lineage>
</organism>
<sequence length="569" mass="60623">MSRLFTRPSRLLAAGLLGATLGLGGLAAPAHAETGGNTMQVDGRVLPDGRLEVTETITFAGDLPRQFEQRFALTEDTLDRAHYSFDVDSVTAKAGGKDLGLTITTQDEAKTVAVNTSGAKGPVTISYVVTGAAREAAPVAGEPARTEVTWNVLQGLDVPLSQVSGGIDTPGAISFVNCESGPVQRLSPCTTFGGGTHGSPQPSFTDGPRAAGEVITLDFAVPGSVVAPNARIEHKWSLDRAFSVNRNTLLASLLPLLLGGALLFWLHRRAGRDLEEHQITPVAEFTPVGPGESSFTVLHDVRPGHVGTVADERVDPIDVTATLLDLAVRGWLRIVELPRDGAHKALDWTFERTAGGEGDLRPFELHLLDAVAPAEGPAAVVSTISEAVTPVVERVQHELYADVVQRGWFDRSPEQTRSRWTMLGWATLVLAIIATIGLVTFTTFGLVGFALTALALGALLIAQEMPRRTTHGSALLAGLSALASQLRTQPTAQLPTGRELAELSRILPYAVVLGGRERWVDALVAADDDDTPDGDDLDWYRAPGDWHLRDLPDSLNAFIVSVQGQLFGR</sequence>
<name>A0A1R4I709_9ACTN</name>
<feature type="domain" description="Predicted membrane protein YciQ-like C-terminal" evidence="4">
    <location>
        <begin position="300"/>
        <end position="523"/>
    </location>
</feature>
<protein>
    <recommendedName>
        <fullName evidence="7">Membrane protein DUF2207</fullName>
    </recommendedName>
</protein>